<dbReference type="Gene3D" id="1.10.101.10">
    <property type="entry name" value="PGBD-like superfamily/PGBD"/>
    <property type="match status" value="1"/>
</dbReference>
<feature type="domain" description="Peptidoglycan binding-like" evidence="2">
    <location>
        <begin position="14"/>
        <end position="88"/>
    </location>
</feature>
<keyword evidence="7" id="KW-1185">Reference proteome</keyword>
<accession>A0A1I4YD55</accession>
<sequence>MKKIISFLKSQMEGADVEDLQAALRRFLNKGLILKEDPEARRELSTKLILAQAEQKFDEATSKLVRRFQEEHGLEVSGVVDEPTANAMNRLLDELGDSQDGQGGEATRSVGGTVRFFDGFPAADIIVVAVDRDLRNEEFLGQSKTDRQGNYQIQYSESQFRTAEKRNADLVVKALAPSGAELVASPILFNAPPAATVDLTIPAEATELPTLIERIECTLKPLLGGVTVAELEEDEKHQDISFLSGETGFEKKDLARFVLAHRLEQQQRFLPAEFWFALLGSSIYEFTEGKSLAEQLSTLLDALPSLDGAAVRRALASSFKQKEIAEVPQENVDAWIDAFLQFIAGRILSDEKPTFVKSALAHAGITGGPKQQKFARLFNQYKASTPELLDALEEDPSFEKSEIADLRTSFQLTQLTRSDFSVVKVLKEEFDVRRPEQIRTLAKKSEAEWVDLIKTRHADGVIKLPFEMGAIPGDEKFPDAEVYGKTLAREFRLAFPTTAFSGGLDRALNNGGARGMPHAESLRTFLDRNPEFELLNTPVDDFLKNSDRPGLQALADDESFRLELKAVQRVFKLVPTFEGTDALLADGLHSAQKVYRMGKSEFVRRYASQPGFTPNTARLAWNRAADTHAAVLTIVADLKGLEAERLPLALKNNDEALKTFPNWENLFRTGDLCECEHCRSVLGPAAYFADLLMFLKDREASNPAQPGQTVKDVLFARRPDLGFIELNCANALTTFPYIDVVCEVLEDAIDAEGENDLEMVGFTAIPADPAAAKAAVAQAFEDAFLDPINEDKEKIALGADFSLSQVNPTIPDRWVVHGDDVTYLLKKKGTANFFAEILRNTKATAAELRAYPQYVNPKAYGKLSTAKYPSSLPFDLFAEEVRAGFQKSGLQRWDLMRTLRSSASPNDPSEGDIAAEYFGISTDPDADFDERRLILVADPTVDGQQAVWGEKEANWLEIVGNVKNFLDKTGLEYNDLLALLDLKFINPAGDIVVHHRDPSCDAEQKAVQALDAPMLDRIHRFLRLWRKLKGWKMWELDLLIRQPGVGNQPADGEWLLNDAFLINLFYFNRLKNRFGAKATVEQVCALFGNLNTRTQFTKAYEKRSDGLYQSLFLNKRLINPLDPAFELEPNGDLPGGENITAHHPVVLAALGIREADLVLLKKLTKADGTNYITDDLKLSNLSFLWRHAWLSRLLGYNAEDWKVLLKIIQQDVLYFADPKMALEFVEKIDHVKNTGFSPDELNWLLAADRDARAAIKEADARKFLASLRKQLQAIRTEYDAAQYDFLSNPTDEERLTALLVSLLQQLGRNEAEAEAFLNVVRKGTPVAGTPAEMRVKFYEAKFSESLARLPEVIDFAAQLPAELAAKIAYDSEQRLLRFTGIMSSDEQAALLALSNETAYTTAVNKLAAQPQGANPPDPRVWLTDVDIDATRPGNDTFARRLANAAIKALDYLSTTAVEKAAVQLTSAQLGLTEALTYRLLTHYPRLPETLLARVTAEFTIDESTLNGWYWANRVATIWKKWKITLAEWEMIIALTDGAKLLEFMTLPLDKPGPPPDPDPLPDLDRILRTSRLMRLRDSLPEKQISLLEVLEKLNAGEYADKAAFAADVERLYENWPAADVEALTTSLDLVYPAEFLLAENWERLRRVFYFLGNLNASAGTAQSFAAATMASDHAKTLNKLLHSKLGAETWLILSAEIQDVLRERKRDALAAWLLTQTPPADAPSEKRENMNDLYAYYLLDIEMSSCLLTSRLAQASGSVQLFVQRCFMGLESNVNVKAEGDDGDSPWRWWTWMRKYRVWEANRKVFLWPENWIEPELKKDRSSFFKDMENELLQNEISQHTVETAFLNYLEKLNGVAQLEIAGFYQEDDGADTVIHVFGRNSGAEPHLYYYRRYDYRQWTPWEKVDLDIQGDFLIPAVINKRLFLFWPVFTEVPDEGRNATVDVPSGGEKNVPLPLVYKRLRGQMVSSECWQGKWMSKRTSKDYFQREAYYLSRQDLEKEGLFLFIDRSDRDGRVGIEYQALSHATYTHRAAFEIFGCEGVPESARSLGDFRTALQPEVPAAGWATIYAKWKELELRWDDENDFTLHNNFATQSNTGSDTQILLETPGIFKMSPGWHLSYFDRMLLVSEPLNGPFPLPAPLPTPVGVWLPYFYNDEKRTFFVLPLLDIILDLPGTPGDVRLYYPELKSGYRALEAHYESQVETWLDNLDPSSWSPSERQYWEQYLHQYFPEESPPYEADQIKNLFERLYMRGVRYEIGMQASALFQSRSRLFHFKNFYHPFVCEFANLVSNPSKGIPALMSRETQLKNTGFKFFNSYRPQISVLEYINDPNNPQSNPHSKYYPQEMVDFSSDGAYSSYNWELFFHAPLLVANSLSKNQRFEEARDWYHLIFNPLGVESSMPGGSEMSKYWITKPFFETTDPEYIQQRIDHILRMLAGDTSLPDYSAEAKKELEDQVLDWRRNPFEPHRIANYRTVVYQKTVVMKYLDNLITWGDNLFRQDSMESINEATQLYILAAEILGPRPRKIPPQAKPPLESFNELETEFDKFSNAMVEVENLVPVLPGDESDGGDPAPLPMLYFCIPQNDKMLGYWDTVADRLYKIRHCMNIEGVVRQLALFEPPIDPRALVKAVAGGVDIGSALADLNAPLSLYRFNLLLQKANEVCNDVKALGGALLAALEKKDAEALGLLRQELEIRVLEAVKAVRERQIEEAKENLAGVMRSKAIVEERRNYYRDIEKVNAWEELSMITHGLGILSELIATTLNATAGTAHLVPEITIGVSGAGGSPVTTVKYGGGNVGESAFNWAAFFSGLGGTLHSGANLMATQAGNERRWEEWKFQERLAEKELAQVDKQITAAELRVSMAEKELENHILQIENAKATDAFMRSKYTNQELYQWQVGEISGVYFQSYRLAYDLAKQAERCFRFELGLQDSSYISFGYWDSLKKGLLAGEKLQYDLRRLETTYLEQNRREFELTKHVSLVLHEPRAMVQLRETGRCLFDLPEEILDLDYPGHYFRRIKSVSITLPCVVGPYTAISCTLRLLRNSIRINTNIGDGGYPRNRDEQGGLADDERFIENNIPFKAIAASNAQNDSGVFELSFRDERYLPFEGGGVISRWSLELFNDSNPDSADFGRPLRQFDYGTISDAILHIKYTAREDAGPFKNAAVRHLRDYFQVDQTTPSLRMFDLRQEFPTQWHRFLHPVDAANGNIFELEMSPERFRILDQGKTLAVNTILVLARCTKDGNYTVFLTPPLPETETLTLTPVADYGGLHFSQKDVAIEMAPAAPPVTWLLKMTNPAGENLEVDPAEVEDLLLIVGYTWNGP</sequence>
<evidence type="ECO:0000259" key="4">
    <source>
        <dbReference type="Pfam" id="PF18413"/>
    </source>
</evidence>
<dbReference type="InterPro" id="IPR046839">
    <property type="entry name" value="ABC_toxin_N"/>
</dbReference>
<dbReference type="InterPro" id="IPR002477">
    <property type="entry name" value="Peptidoglycan-bd-like"/>
</dbReference>
<dbReference type="SUPFAM" id="SSF47090">
    <property type="entry name" value="PGBD-like"/>
    <property type="match status" value="1"/>
</dbReference>
<dbReference type="Pfam" id="PF18276">
    <property type="entry name" value="TcA_TcB_BD"/>
    <property type="match status" value="1"/>
</dbReference>
<feature type="domain" description="Tc toxin complex TcA C-terminal TcB-binding" evidence="3">
    <location>
        <begin position="2851"/>
        <end position="3154"/>
    </location>
</feature>
<name>A0A1I4YD55_9PROT</name>
<dbReference type="InterPro" id="IPR036365">
    <property type="entry name" value="PGBD-like_sf"/>
</dbReference>
<evidence type="ECO:0000259" key="5">
    <source>
        <dbReference type="Pfam" id="PF20220"/>
    </source>
</evidence>
<evidence type="ECO:0000259" key="3">
    <source>
        <dbReference type="Pfam" id="PF18276"/>
    </source>
</evidence>
<feature type="domain" description="Neuraminidase-like" evidence="4">
    <location>
        <begin position="1859"/>
        <end position="1985"/>
    </location>
</feature>
<evidence type="ECO:0000259" key="2">
    <source>
        <dbReference type="Pfam" id="PF01471"/>
    </source>
</evidence>
<proteinExistence type="predicted"/>
<dbReference type="Pfam" id="PF01471">
    <property type="entry name" value="PG_binding_1"/>
    <property type="match status" value="1"/>
</dbReference>
<gene>
    <name evidence="6" type="ORF">SAMN05216386_0635</name>
</gene>
<dbReference type="Proteomes" id="UP000183107">
    <property type="component" value="Unassembled WGS sequence"/>
</dbReference>
<dbReference type="EMBL" id="FOVJ01000001">
    <property type="protein sequence ID" value="SFN35978.1"/>
    <property type="molecule type" value="Genomic_DNA"/>
</dbReference>
<reference evidence="7" key="1">
    <citation type="submission" date="2016-10" db="EMBL/GenBank/DDBJ databases">
        <authorList>
            <person name="Varghese N."/>
        </authorList>
    </citation>
    <scope>NUCLEOTIDE SEQUENCE [LARGE SCALE GENOMIC DNA]</scope>
    <source>
        <strain evidence="7">Nsp8</strain>
    </source>
</reference>
<dbReference type="InterPro" id="IPR041079">
    <property type="entry name" value="Neuraminidase-like"/>
</dbReference>
<keyword evidence="1" id="KW-0175">Coiled coil</keyword>
<evidence type="ECO:0000313" key="7">
    <source>
        <dbReference type="Proteomes" id="UP000183107"/>
    </source>
</evidence>
<dbReference type="InterPro" id="IPR040840">
    <property type="entry name" value="TcA_TcB_BD"/>
</dbReference>
<protein>
    <submittedName>
        <fullName evidence="6">Virulence plasmid A protein</fullName>
    </submittedName>
</protein>
<evidence type="ECO:0000313" key="6">
    <source>
        <dbReference type="EMBL" id="SFN35978.1"/>
    </source>
</evidence>
<evidence type="ECO:0000256" key="1">
    <source>
        <dbReference type="SAM" id="Coils"/>
    </source>
</evidence>
<dbReference type="Pfam" id="PF20220">
    <property type="entry name" value="ABC_toxin_N"/>
    <property type="match status" value="1"/>
</dbReference>
<dbReference type="RefSeq" id="WP_074794490.1">
    <property type="nucleotide sequence ID" value="NZ_FOVJ01000001.1"/>
</dbReference>
<dbReference type="InterPro" id="IPR036366">
    <property type="entry name" value="PGBDSf"/>
</dbReference>
<organism evidence="6 7">
    <name type="scientific">Nitrosospira briensis</name>
    <dbReference type="NCBI Taxonomy" id="35799"/>
    <lineage>
        <taxon>Bacteria</taxon>
        <taxon>Pseudomonadati</taxon>
        <taxon>Pseudomonadota</taxon>
        <taxon>Betaproteobacteria</taxon>
        <taxon>Nitrosomonadales</taxon>
        <taxon>Nitrosomonadaceae</taxon>
        <taxon>Nitrosospira</taxon>
    </lineage>
</organism>
<dbReference type="Pfam" id="PF18413">
    <property type="entry name" value="Neuraminidase"/>
    <property type="match status" value="1"/>
</dbReference>
<feature type="coiled-coil region" evidence="1">
    <location>
        <begin position="2694"/>
        <end position="2728"/>
    </location>
</feature>
<feature type="domain" description="ABC toxin N-terminal" evidence="5">
    <location>
        <begin position="1699"/>
        <end position="1829"/>
    </location>
</feature>
<feature type="coiled-coil region" evidence="1">
    <location>
        <begin position="2839"/>
        <end position="2880"/>
    </location>
</feature>